<dbReference type="Pfam" id="PF05368">
    <property type="entry name" value="NmrA"/>
    <property type="match status" value="1"/>
</dbReference>
<keyword evidence="3" id="KW-1185">Reference proteome</keyword>
<dbReference type="Proteomes" id="UP001239445">
    <property type="component" value="Unassembled WGS sequence"/>
</dbReference>
<accession>A0AAJ0F4F5</accession>
<dbReference type="InterPro" id="IPR051783">
    <property type="entry name" value="NAD(P)-dependent_oxidoreduct"/>
</dbReference>
<reference evidence="2" key="1">
    <citation type="submission" date="2023-06" db="EMBL/GenBank/DDBJ databases">
        <title>Genome-scale phylogeny and comparative genomics of the fungal order Sordariales.</title>
        <authorList>
            <consortium name="Lawrence Berkeley National Laboratory"/>
            <person name="Hensen N."/>
            <person name="Bonometti L."/>
            <person name="Westerberg I."/>
            <person name="Brannstrom I.O."/>
            <person name="Guillou S."/>
            <person name="Cros-Aarteil S."/>
            <person name="Calhoun S."/>
            <person name="Haridas S."/>
            <person name="Kuo A."/>
            <person name="Mondo S."/>
            <person name="Pangilinan J."/>
            <person name="Riley R."/>
            <person name="Labutti K."/>
            <person name="Andreopoulos B."/>
            <person name="Lipzen A."/>
            <person name="Chen C."/>
            <person name="Yanf M."/>
            <person name="Daum C."/>
            <person name="Ng V."/>
            <person name="Clum A."/>
            <person name="Steindorff A."/>
            <person name="Ohm R."/>
            <person name="Martin F."/>
            <person name="Silar P."/>
            <person name="Natvig D."/>
            <person name="Lalanne C."/>
            <person name="Gautier V."/>
            <person name="Ament-Velasquez S.L."/>
            <person name="Kruys A."/>
            <person name="Hutchinson M.I."/>
            <person name="Powell A.J."/>
            <person name="Barry K."/>
            <person name="Miller A.N."/>
            <person name="Grigoriev I.V."/>
            <person name="Debuchy R."/>
            <person name="Gladieux P."/>
            <person name="Thoren M.H."/>
            <person name="Johannesson H."/>
        </authorList>
    </citation>
    <scope>NUCLEOTIDE SEQUENCE</scope>
    <source>
        <strain evidence="2">PSN4</strain>
    </source>
</reference>
<dbReference type="PANTHER" id="PTHR48079">
    <property type="entry name" value="PROTEIN YEEZ"/>
    <property type="match status" value="1"/>
</dbReference>
<dbReference type="InterPro" id="IPR008030">
    <property type="entry name" value="NmrA-like"/>
</dbReference>
<dbReference type="GO" id="GO:0004029">
    <property type="term" value="F:aldehyde dehydrogenase (NAD+) activity"/>
    <property type="evidence" value="ECO:0007669"/>
    <property type="project" value="TreeGrafter"/>
</dbReference>
<sequence>MSPQIFLIGASGHIGAAVLQALKAAYPDSKIEALVRSEDDSKDIRERYHTTVNTIQGSLSDLGVVEAAASQAQIVINCAPDVPNSEGISAILRGLSSSPSPHKFYIQTSGAARVWDAPPNGNTPGAKIWDDISDLDSLPTNTTHAEQDVQVQTASASTSAGVHTAIISPTFVLGRSPSRTHKAPIVFPFLVNVIREVGGLFTVDRGENVMGFVDTEALAGLYLALVADAVAVLDGRKEVDGEEEVWGARGFYFAASLEMSFREFVEKWFGPALERAGAGGLLGTDGTKEVTVERVTEIIMGKLGSGIVETLWSRHIAEGFGTSMRVRGTRAEKVLGYRWVEGLPGLGDAVEAVLEVV</sequence>
<dbReference type="EMBL" id="MU839838">
    <property type="protein sequence ID" value="KAK1753312.1"/>
    <property type="molecule type" value="Genomic_DNA"/>
</dbReference>
<dbReference type="InterPro" id="IPR036291">
    <property type="entry name" value="NAD(P)-bd_dom_sf"/>
</dbReference>
<dbReference type="Gene3D" id="3.40.50.720">
    <property type="entry name" value="NAD(P)-binding Rossmann-like Domain"/>
    <property type="match status" value="1"/>
</dbReference>
<dbReference type="PANTHER" id="PTHR48079:SF6">
    <property type="entry name" value="NAD(P)-BINDING DOMAIN-CONTAINING PROTEIN-RELATED"/>
    <property type="match status" value="1"/>
</dbReference>
<evidence type="ECO:0000313" key="3">
    <source>
        <dbReference type="Proteomes" id="UP001239445"/>
    </source>
</evidence>
<protein>
    <recommendedName>
        <fullName evidence="1">NmrA-like domain-containing protein</fullName>
    </recommendedName>
</protein>
<name>A0AAJ0F4F5_9PEZI</name>
<evidence type="ECO:0000313" key="2">
    <source>
        <dbReference type="EMBL" id="KAK1753312.1"/>
    </source>
</evidence>
<organism evidence="2 3">
    <name type="scientific">Echria macrotheca</name>
    <dbReference type="NCBI Taxonomy" id="438768"/>
    <lineage>
        <taxon>Eukaryota</taxon>
        <taxon>Fungi</taxon>
        <taxon>Dikarya</taxon>
        <taxon>Ascomycota</taxon>
        <taxon>Pezizomycotina</taxon>
        <taxon>Sordariomycetes</taxon>
        <taxon>Sordariomycetidae</taxon>
        <taxon>Sordariales</taxon>
        <taxon>Schizotheciaceae</taxon>
        <taxon>Echria</taxon>
    </lineage>
</organism>
<evidence type="ECO:0000259" key="1">
    <source>
        <dbReference type="Pfam" id="PF05368"/>
    </source>
</evidence>
<proteinExistence type="predicted"/>
<dbReference type="SUPFAM" id="SSF51735">
    <property type="entry name" value="NAD(P)-binding Rossmann-fold domains"/>
    <property type="match status" value="1"/>
</dbReference>
<feature type="domain" description="NmrA-like" evidence="1">
    <location>
        <begin position="4"/>
        <end position="79"/>
    </location>
</feature>
<comment type="caution">
    <text evidence="2">The sequence shown here is derived from an EMBL/GenBank/DDBJ whole genome shotgun (WGS) entry which is preliminary data.</text>
</comment>
<gene>
    <name evidence="2" type="ORF">QBC47DRAFT_416003</name>
</gene>
<dbReference type="GO" id="GO:0005737">
    <property type="term" value="C:cytoplasm"/>
    <property type="evidence" value="ECO:0007669"/>
    <property type="project" value="TreeGrafter"/>
</dbReference>
<dbReference type="AlphaFoldDB" id="A0AAJ0F4F5"/>